<reference evidence="3 4" key="1">
    <citation type="submission" date="2024-07" db="EMBL/GenBank/DDBJ databases">
        <title>Section-level genome sequencing and comparative genomics of Aspergillus sections Usti and Cavernicolus.</title>
        <authorList>
            <consortium name="Lawrence Berkeley National Laboratory"/>
            <person name="Nybo J.L."/>
            <person name="Vesth T.C."/>
            <person name="Theobald S."/>
            <person name="Frisvad J.C."/>
            <person name="Larsen T.O."/>
            <person name="Kjaerboelling I."/>
            <person name="Rothschild-Mancinelli K."/>
            <person name="Lyhne E.K."/>
            <person name="Kogle M.E."/>
            <person name="Barry K."/>
            <person name="Clum A."/>
            <person name="Na H."/>
            <person name="Ledsgaard L."/>
            <person name="Lin J."/>
            <person name="Lipzen A."/>
            <person name="Kuo A."/>
            <person name="Riley R."/>
            <person name="Mondo S."/>
            <person name="Labutti K."/>
            <person name="Haridas S."/>
            <person name="Pangalinan J."/>
            <person name="Salamov A.A."/>
            <person name="Simmons B.A."/>
            <person name="Magnuson J.K."/>
            <person name="Chen J."/>
            <person name="Drula E."/>
            <person name="Henrissat B."/>
            <person name="Wiebenga A."/>
            <person name="Lubbers R.J."/>
            <person name="Gomes A.C."/>
            <person name="Makela M.R."/>
            <person name="Stajich J."/>
            <person name="Grigoriev I.V."/>
            <person name="Mortensen U.H."/>
            <person name="De Vries R.P."/>
            <person name="Baker S.E."/>
            <person name="Andersen M.R."/>
        </authorList>
    </citation>
    <scope>NUCLEOTIDE SEQUENCE [LARGE SCALE GENOMIC DNA]</scope>
    <source>
        <strain evidence="3 4">CBS 209.92</strain>
    </source>
</reference>
<feature type="region of interest" description="Disordered" evidence="1">
    <location>
        <begin position="1"/>
        <end position="25"/>
    </location>
</feature>
<evidence type="ECO:0000313" key="4">
    <source>
        <dbReference type="Proteomes" id="UP001610563"/>
    </source>
</evidence>
<evidence type="ECO:0000313" key="3">
    <source>
        <dbReference type="EMBL" id="KAL2793284.1"/>
    </source>
</evidence>
<evidence type="ECO:0000256" key="2">
    <source>
        <dbReference type="SAM" id="Phobius"/>
    </source>
</evidence>
<protein>
    <submittedName>
        <fullName evidence="3">Uncharacterized protein</fullName>
    </submittedName>
</protein>
<proteinExistence type="predicted"/>
<keyword evidence="2" id="KW-0472">Membrane</keyword>
<dbReference type="Proteomes" id="UP001610563">
    <property type="component" value="Unassembled WGS sequence"/>
</dbReference>
<evidence type="ECO:0000256" key="1">
    <source>
        <dbReference type="SAM" id="MobiDB-lite"/>
    </source>
</evidence>
<keyword evidence="2" id="KW-1133">Transmembrane helix</keyword>
<organism evidence="3 4">
    <name type="scientific">Aspergillus keveii</name>
    <dbReference type="NCBI Taxonomy" id="714993"/>
    <lineage>
        <taxon>Eukaryota</taxon>
        <taxon>Fungi</taxon>
        <taxon>Dikarya</taxon>
        <taxon>Ascomycota</taxon>
        <taxon>Pezizomycotina</taxon>
        <taxon>Eurotiomycetes</taxon>
        <taxon>Eurotiomycetidae</taxon>
        <taxon>Eurotiales</taxon>
        <taxon>Aspergillaceae</taxon>
        <taxon>Aspergillus</taxon>
        <taxon>Aspergillus subgen. Nidulantes</taxon>
    </lineage>
</organism>
<keyword evidence="2" id="KW-0812">Transmembrane</keyword>
<comment type="caution">
    <text evidence="3">The sequence shown here is derived from an EMBL/GenBank/DDBJ whole genome shotgun (WGS) entry which is preliminary data.</text>
</comment>
<sequence length="73" mass="8059">MRHPRFTPPQKNGRGGRGTNATQSEADCHITPGMLHYTYQVLLSIVATVRIVTSAAIVPLVNILSNLQIKIEY</sequence>
<name>A0ABR4G2P2_9EURO</name>
<accession>A0ABR4G2P2</accession>
<keyword evidence="4" id="KW-1185">Reference proteome</keyword>
<feature type="transmembrane region" description="Helical" evidence="2">
    <location>
        <begin position="41"/>
        <end position="64"/>
    </location>
</feature>
<dbReference type="EMBL" id="JBFTWV010000060">
    <property type="protein sequence ID" value="KAL2793284.1"/>
    <property type="molecule type" value="Genomic_DNA"/>
</dbReference>
<gene>
    <name evidence="3" type="ORF">BJX66DRAFT_231784</name>
</gene>